<evidence type="ECO:0000313" key="2">
    <source>
        <dbReference type="Proteomes" id="UP000886501"/>
    </source>
</evidence>
<evidence type="ECO:0000313" key="1">
    <source>
        <dbReference type="EMBL" id="KAF9653183.1"/>
    </source>
</evidence>
<accession>A0ACB6ZV52</accession>
<dbReference type="EMBL" id="MU117965">
    <property type="protein sequence ID" value="KAF9653183.1"/>
    <property type="molecule type" value="Genomic_DNA"/>
</dbReference>
<dbReference type="Proteomes" id="UP000886501">
    <property type="component" value="Unassembled WGS sequence"/>
</dbReference>
<comment type="caution">
    <text evidence="1">The sequence shown here is derived from an EMBL/GenBank/DDBJ whole genome shotgun (WGS) entry which is preliminary data.</text>
</comment>
<reference evidence="1" key="2">
    <citation type="journal article" date="2020" name="Nat. Commun.">
        <title>Large-scale genome sequencing of mycorrhizal fungi provides insights into the early evolution of symbiotic traits.</title>
        <authorList>
            <person name="Miyauchi S."/>
            <person name="Kiss E."/>
            <person name="Kuo A."/>
            <person name="Drula E."/>
            <person name="Kohler A."/>
            <person name="Sanchez-Garcia M."/>
            <person name="Morin E."/>
            <person name="Andreopoulos B."/>
            <person name="Barry K.W."/>
            <person name="Bonito G."/>
            <person name="Buee M."/>
            <person name="Carver A."/>
            <person name="Chen C."/>
            <person name="Cichocki N."/>
            <person name="Clum A."/>
            <person name="Culley D."/>
            <person name="Crous P.W."/>
            <person name="Fauchery L."/>
            <person name="Girlanda M."/>
            <person name="Hayes R.D."/>
            <person name="Keri Z."/>
            <person name="LaButti K."/>
            <person name="Lipzen A."/>
            <person name="Lombard V."/>
            <person name="Magnuson J."/>
            <person name="Maillard F."/>
            <person name="Murat C."/>
            <person name="Nolan M."/>
            <person name="Ohm R.A."/>
            <person name="Pangilinan J."/>
            <person name="Pereira M.F."/>
            <person name="Perotto S."/>
            <person name="Peter M."/>
            <person name="Pfister S."/>
            <person name="Riley R."/>
            <person name="Sitrit Y."/>
            <person name="Stielow J.B."/>
            <person name="Szollosi G."/>
            <person name="Zifcakova L."/>
            <person name="Stursova M."/>
            <person name="Spatafora J.W."/>
            <person name="Tedersoo L."/>
            <person name="Vaario L.M."/>
            <person name="Yamada A."/>
            <person name="Yan M."/>
            <person name="Wang P."/>
            <person name="Xu J."/>
            <person name="Bruns T."/>
            <person name="Baldrian P."/>
            <person name="Vilgalys R."/>
            <person name="Dunand C."/>
            <person name="Henrissat B."/>
            <person name="Grigoriev I.V."/>
            <person name="Hibbett D."/>
            <person name="Nagy L.G."/>
            <person name="Martin F.M."/>
        </authorList>
    </citation>
    <scope>NUCLEOTIDE SEQUENCE</scope>
    <source>
        <strain evidence="1">P2</strain>
    </source>
</reference>
<protein>
    <submittedName>
        <fullName evidence="1">Sec7-domain-containing protein</fullName>
    </submittedName>
</protein>
<proteinExistence type="predicted"/>
<reference evidence="1" key="1">
    <citation type="submission" date="2019-10" db="EMBL/GenBank/DDBJ databases">
        <authorList>
            <consortium name="DOE Joint Genome Institute"/>
            <person name="Kuo A."/>
            <person name="Miyauchi S."/>
            <person name="Kiss E."/>
            <person name="Drula E."/>
            <person name="Kohler A."/>
            <person name="Sanchez-Garcia M."/>
            <person name="Andreopoulos B."/>
            <person name="Barry K.W."/>
            <person name="Bonito G."/>
            <person name="Buee M."/>
            <person name="Carver A."/>
            <person name="Chen C."/>
            <person name="Cichocki N."/>
            <person name="Clum A."/>
            <person name="Culley D."/>
            <person name="Crous P.W."/>
            <person name="Fauchery L."/>
            <person name="Girlanda M."/>
            <person name="Hayes R."/>
            <person name="Keri Z."/>
            <person name="Labutti K."/>
            <person name="Lipzen A."/>
            <person name="Lombard V."/>
            <person name="Magnuson J."/>
            <person name="Maillard F."/>
            <person name="Morin E."/>
            <person name="Murat C."/>
            <person name="Nolan M."/>
            <person name="Ohm R."/>
            <person name="Pangilinan J."/>
            <person name="Pereira M."/>
            <person name="Perotto S."/>
            <person name="Peter M."/>
            <person name="Riley R."/>
            <person name="Sitrit Y."/>
            <person name="Stielow B."/>
            <person name="Szollosi G."/>
            <person name="Zifcakova L."/>
            <person name="Stursova M."/>
            <person name="Spatafora J.W."/>
            <person name="Tedersoo L."/>
            <person name="Vaario L.-M."/>
            <person name="Yamada A."/>
            <person name="Yan M."/>
            <person name="Wang P."/>
            <person name="Xu J."/>
            <person name="Bruns T."/>
            <person name="Baldrian P."/>
            <person name="Vilgalys R."/>
            <person name="Henrissat B."/>
            <person name="Grigoriev I.V."/>
            <person name="Hibbett D."/>
            <person name="Nagy L.G."/>
            <person name="Martin F.M."/>
        </authorList>
    </citation>
    <scope>NUCLEOTIDE SEQUENCE</scope>
    <source>
        <strain evidence="1">P2</strain>
    </source>
</reference>
<keyword evidence="2" id="KW-1185">Reference proteome</keyword>
<gene>
    <name evidence="1" type="ORF">BDM02DRAFT_3183138</name>
</gene>
<organism evidence="1 2">
    <name type="scientific">Thelephora ganbajun</name>
    <name type="common">Ganba fungus</name>
    <dbReference type="NCBI Taxonomy" id="370292"/>
    <lineage>
        <taxon>Eukaryota</taxon>
        <taxon>Fungi</taxon>
        <taxon>Dikarya</taxon>
        <taxon>Basidiomycota</taxon>
        <taxon>Agaricomycotina</taxon>
        <taxon>Agaricomycetes</taxon>
        <taxon>Thelephorales</taxon>
        <taxon>Thelephoraceae</taxon>
        <taxon>Thelephora</taxon>
    </lineage>
</organism>
<sequence>MSSTGAAIGHALVSPPSAVSPKHTLYAEILAVTSAMRKNSRWTSSHYSLSARDSALANSLGLRRPSTLDPSIGQSGNSERDLMLNFQELKREINAVTDIRSIPLTSLLSPFFAIIRSPLSTGPITSAALSSLHSIFLSGLVTLDSPSVENALAELSATISHCKFEPSDSSGDEVVLFKIMTIIQDCMCSPIGKVLGDVEVCEMLETVLTTCCQMRLSEILRRAAESTMHDVVRAVFARLFNLNPAIEEPKLQSNVGEEDSELKVSVGAAAAISSVSESAPTESGTLVELSVDQNTLPPSLAALERIEYGLPSIIELLRVVINILDPADQMHTDSTRLTALGILNTMFDVAGPRMGDFPSLIALVIDHGCKYLFQLARSDNPAILNLSLRTISTMFETMRPHLKLQQELFLAFTIDRLAPPIRPSSVRKGVLTPTPSTPSNASPLLTATDTNSEPRKSVTTPRPPVVPAPARGETREIMLETLNQISRHPSFMVDLYINYDCDPNCDNMFERLVEFLTQGVYPLPNGGGYMSQQVQASNHLCLDILLAFVDHMAKRMDSSKGWPSELPSAQGLLEKKSTKNLVSTGVARFNANPKSGLVFLEENKLIYADPDIPRPRSLTEFLKNCARIDKRILGDFISKPDNLDVLEAFIGLFDFKNKGVAEALRELLETFRLPGEAQQIARITNTFAKHFMTYEPAEVKNEDAVFVLAYSIIMLNTDLHNPQIRKKMTLEDYSRNVRGINDGESFSPEFVQTIYDQIRRREIVMPEEHTGQVGFEYAWKELLTRSKQAGSYISHNTPIFDKKMFEAVWKPVISAVAYAFTSFEDDRVIERSIAGFRQCATLAGYFVLPDVFDYVVVSLSQATNLLSEQLPTRVPNYPVVTVENQSITVSTLSVKFGTNFRGQLAAVVLFNIVNGNGNALREGWTQIFEMFANLFLHSLLPSSMLQMEDFLSGASVIPLRGIAPSQPQPRSDGLLSALSSYLMTPYSSSEQVPEATDSDVESTLCTIDCITSCRLDELYSQIMHLDPNALVSAMRALEALAHERTVARLKLEGDETTQNPQYNQSNRNSEGQYVLSYDPASVYLLETMVSILRQTPQHIEELWPIVFEHISALLETATQYSVLLIERAIVGLFRLTSLIVDKPTMRDQLYIALDLIGRLPSSIAFSAAEQIVSGVVPLIQKPDIVSSQTEWTIIFSIFRDTVTHQEAAKTTFQIVTDYVQGGPKQQVTVDSFPGLISILDEYAGAASALINSQRRGPGGRRHQQPSSQNSPVIERGRKAVELIFELKQFIPTFVQNHSVPRNQAWRQFCLPLMASLERQSINSSREIRQVAVTHLQRVLLGQYILLEDADQTQVEEAFNRIVFPLVDELLKPEVFNRDPAGMPETRLRAASLLCKAFMQLEVKEGESQVDIRVVWIQVLDLLDRLMNIGRQDQLHEAIPETLKNVILVMNAAGLLVPPSEPDLRTEKQQRLWATTEERLERFLPRFLGSVISAAPKTRVSPS</sequence>
<name>A0ACB6ZV52_THEGA</name>